<sequence length="1227" mass="135666">MTEESASLAEALMAKHEEGSEQQQESKKKQEQKPNGSGSRKFDIKSFDAFPTLGNASSNGPKQTAATGSGAWGSSSPSPRPSTASSTNNSVASTIAARSNVVSEVFTLQRGQQNPDARKNLAEAISKARANSGASVESSTSKATGNISFVLKGRQEAVQQARRELHKELALRLVKKVPVPASVRGAIIGPKGSTLKPIQEKSGTDIQVARDDPNENYDNDDDNGERTVDITITGDEEGIRVATKEIMDIIAERIKEMTTKLSSISQKYYPFIIGPNQAQLNAFTQGKDIKVTVPQGEEGGPIAISGERNAVLETKTAIEHFVKNIINTYNTDTQAIPKVKHKFLSAKEVFDATSTAVYFPDASDPSEVVELFGHPSKLKEAKAALTKQANSLSVLSLDISKAHGKCIPHARNLAVFFKQCDKLKSLEKQHNVKISVPALEKLYVSDLADVTLEIVGSNPDEIKEAKKGLVAMVNAYGPAYVREVDDLDPFFFPHVVKLAKNIKQQHFVDVLVPENSRITNHVVLVYEGNPNQDDEDFAPGESEIRQNLDTVNKMFDDIRSKQQSIVSKVLNDYPRDQHKYITGPKNTTLNSILHRIEPDPLVSVVFGTVESNTLGHDESLSLTQDSVWIRGVKSEVDRVADEIAIAVAASKEHEKASAYSTECKFPKEHVNKLIGKQGANLTKLREEFGVKIDVDEEGKVTIKGIKVNADAAKDRIEQQAKKALDETTIRLKIPNEYHANLIGQSGKFVRRLEEKYDVRIRFPREQGYSNETNRDVPHHKDEIVVRGPSKGAHRAKEELEDLYKWEVEHNYTETIKVPTKALPRIIGRQGEYINEIKDNTDTKIDVQQDQQQQQQQENTEIVIVGTKSGVKSAVELIQAISKEIEETVTEEVSVDPKYHRWLIGPGGSVMREMILKACGLKSDEHQDFNPRMINIPKAGTNDPIIKVTGNKKVVNRIVKAIKEIVSEKERQVEETVNVPTDKHRSLIGPGGIIKRELEEEHNVSIQIPRQGSGDDKVIVSGMPEDVEKAKEKIAALTANPYKAEIAVPKLLHADLADRGTFIRKLKNDFDVRVEHGRVNLPKPADIKIPEEAIGSVLITDDEKDTASKWKWTVVKDEAIGHPQSEATIPWKLRGEDDACQRAKALIESTLDQVSKHNSTGYMWLADPTRYRLLIGPGGSRINKIRSESGCTIAVPKAGANSNEVVTLRGNDEQLEKARQMILASIQK</sequence>
<dbReference type="PROSITE" id="PS50084">
    <property type="entry name" value="KH_TYPE_1"/>
    <property type="match status" value="7"/>
</dbReference>
<reference evidence="6" key="1">
    <citation type="journal article" date="2019" name="G3 (Bethesda)">
        <title>Genome Assemblies of Two Rare Opportunistic Yeast Pathogens: Diutina rugosa (syn. Candida rugosa) and Trichomonascus ciferrii (syn. Candida ciferrii).</title>
        <authorList>
            <person name="Mixao V."/>
            <person name="Saus E."/>
            <person name="Hansen A.P."/>
            <person name="Lass-Florl C."/>
            <person name="Gabaldon T."/>
        </authorList>
    </citation>
    <scope>NUCLEOTIDE SEQUENCE</scope>
    <source>
        <strain evidence="6">CBS 4856</strain>
    </source>
</reference>
<dbReference type="OrthoDB" id="10027144at2759"/>
<dbReference type="Pfam" id="PF24668">
    <property type="entry name" value="KH_Vigilin"/>
    <property type="match status" value="1"/>
</dbReference>
<organism evidence="6 7">
    <name type="scientific">Trichomonascus ciferrii</name>
    <dbReference type="NCBI Taxonomy" id="44093"/>
    <lineage>
        <taxon>Eukaryota</taxon>
        <taxon>Fungi</taxon>
        <taxon>Dikarya</taxon>
        <taxon>Ascomycota</taxon>
        <taxon>Saccharomycotina</taxon>
        <taxon>Dipodascomycetes</taxon>
        <taxon>Dipodascales</taxon>
        <taxon>Trichomonascaceae</taxon>
        <taxon>Trichomonascus</taxon>
        <taxon>Trichomonascus ciferrii complex</taxon>
    </lineage>
</organism>
<dbReference type="VEuPathDB" id="FungiDB:TRICI_000108"/>
<dbReference type="InterPro" id="IPR004087">
    <property type="entry name" value="KH_dom"/>
</dbReference>
<evidence type="ECO:0000259" key="5">
    <source>
        <dbReference type="SMART" id="SM00322"/>
    </source>
</evidence>
<feature type="domain" description="K Homology" evidence="5">
    <location>
        <begin position="970"/>
        <end position="1038"/>
    </location>
</feature>
<dbReference type="InterPro" id="IPR036612">
    <property type="entry name" value="KH_dom_type_1_sf"/>
</dbReference>
<feature type="domain" description="K Homology" evidence="5">
    <location>
        <begin position="886"/>
        <end position="966"/>
    </location>
</feature>
<dbReference type="CDD" id="cd00105">
    <property type="entry name" value="KH-I"/>
    <property type="match status" value="2"/>
</dbReference>
<dbReference type="InterPro" id="IPR054548">
    <property type="entry name" value="SCP160-like_KH"/>
</dbReference>
<evidence type="ECO:0000256" key="3">
    <source>
        <dbReference type="PROSITE-ProRule" id="PRU00117"/>
    </source>
</evidence>
<proteinExistence type="predicted"/>
<dbReference type="CDD" id="cd22448">
    <property type="entry name" value="KH-I_ScSCP160_rpt3"/>
    <property type="match status" value="1"/>
</dbReference>
<evidence type="ECO:0000256" key="1">
    <source>
        <dbReference type="ARBA" id="ARBA00022737"/>
    </source>
</evidence>
<protein>
    <recommendedName>
        <fullName evidence="5">K Homology domain-containing protein</fullName>
    </recommendedName>
</protein>
<evidence type="ECO:0000256" key="2">
    <source>
        <dbReference type="ARBA" id="ARBA00022884"/>
    </source>
</evidence>
<dbReference type="InterPro" id="IPR004088">
    <property type="entry name" value="KH_dom_type_1"/>
</dbReference>
<name>A0A642VED6_9ASCO</name>
<dbReference type="SMART" id="SM00322">
    <property type="entry name" value="KH"/>
    <property type="match status" value="8"/>
</dbReference>
<feature type="domain" description="K Homology" evidence="5">
    <location>
        <begin position="171"/>
        <end position="251"/>
    </location>
</feature>
<comment type="caution">
    <text evidence="6">The sequence shown here is derived from an EMBL/GenBank/DDBJ whole genome shotgun (WGS) entry which is preliminary data.</text>
</comment>
<dbReference type="EMBL" id="SWFS01000012">
    <property type="protein sequence ID" value="KAA8917736.1"/>
    <property type="molecule type" value="Genomic_DNA"/>
</dbReference>
<feature type="region of interest" description="Disordered" evidence="4">
    <location>
        <begin position="1"/>
        <end position="91"/>
    </location>
</feature>
<feature type="compositionally biased region" description="Basic and acidic residues" evidence="4">
    <location>
        <begin position="198"/>
        <end position="213"/>
    </location>
</feature>
<dbReference type="Proteomes" id="UP000761534">
    <property type="component" value="Unassembled WGS sequence"/>
</dbReference>
<feature type="domain" description="K Homology" evidence="5">
    <location>
        <begin position="657"/>
        <end position="721"/>
    </location>
</feature>
<feature type="domain" description="K Homology" evidence="5">
    <location>
        <begin position="725"/>
        <end position="804"/>
    </location>
</feature>
<dbReference type="AlphaFoldDB" id="A0A642VED6"/>
<accession>A0A642VED6</accession>
<evidence type="ECO:0000256" key="4">
    <source>
        <dbReference type="SAM" id="MobiDB-lite"/>
    </source>
</evidence>
<dbReference type="SUPFAM" id="SSF54791">
    <property type="entry name" value="Eukaryotic type KH-domain (KH-domain type I)"/>
    <property type="match status" value="8"/>
</dbReference>
<keyword evidence="7" id="KW-1185">Reference proteome</keyword>
<feature type="domain" description="K Homology" evidence="5">
    <location>
        <begin position="809"/>
        <end position="882"/>
    </location>
</feature>
<feature type="compositionally biased region" description="Low complexity" evidence="4">
    <location>
        <begin position="1"/>
        <end position="12"/>
    </location>
</feature>
<keyword evidence="2 3" id="KW-0694">RNA-binding</keyword>
<feature type="compositionally biased region" description="Acidic residues" evidence="4">
    <location>
        <begin position="214"/>
        <end position="223"/>
    </location>
</feature>
<feature type="compositionally biased region" description="Low complexity" evidence="4">
    <location>
        <begin position="64"/>
        <end position="91"/>
    </location>
</feature>
<evidence type="ECO:0000313" key="7">
    <source>
        <dbReference type="Proteomes" id="UP000761534"/>
    </source>
</evidence>
<dbReference type="Gene3D" id="3.30.1370.10">
    <property type="entry name" value="K Homology domain, type 1"/>
    <property type="match status" value="8"/>
</dbReference>
<feature type="domain" description="K Homology" evidence="5">
    <location>
        <begin position="255"/>
        <end position="323"/>
    </location>
</feature>
<feature type="domain" description="K Homology" evidence="5">
    <location>
        <begin position="1156"/>
        <end position="1226"/>
    </location>
</feature>
<dbReference type="Pfam" id="PF22952">
    <property type="entry name" value="KH_11"/>
    <property type="match status" value="1"/>
</dbReference>
<dbReference type="PANTHER" id="PTHR10288">
    <property type="entry name" value="KH DOMAIN CONTAINING RNA BINDING PROTEIN"/>
    <property type="match status" value="1"/>
</dbReference>
<gene>
    <name evidence="6" type="ORF">TRICI_000108</name>
</gene>
<keyword evidence="1" id="KW-0677">Repeat</keyword>
<feature type="compositionally biased region" description="Basic and acidic residues" evidence="4">
    <location>
        <begin position="13"/>
        <end position="32"/>
    </location>
</feature>
<feature type="region of interest" description="Disordered" evidence="4">
    <location>
        <begin position="194"/>
        <end position="224"/>
    </location>
</feature>
<dbReference type="GO" id="GO:0003723">
    <property type="term" value="F:RNA binding"/>
    <property type="evidence" value="ECO:0007669"/>
    <property type="project" value="UniProtKB-UniRule"/>
</dbReference>
<dbReference type="Pfam" id="PF00013">
    <property type="entry name" value="KH_1"/>
    <property type="match status" value="7"/>
</dbReference>
<dbReference type="InterPro" id="IPR057778">
    <property type="entry name" value="KH_Vigilin_N"/>
</dbReference>
<evidence type="ECO:0000313" key="6">
    <source>
        <dbReference type="EMBL" id="KAA8917736.1"/>
    </source>
</evidence>